<evidence type="ECO:0000313" key="3">
    <source>
        <dbReference type="EMBL" id="MBP2325037.1"/>
    </source>
</evidence>
<keyword evidence="4" id="KW-1185">Reference proteome</keyword>
<evidence type="ECO:0000256" key="2">
    <source>
        <dbReference type="SAM" id="Phobius"/>
    </source>
</evidence>
<proteinExistence type="predicted"/>
<keyword evidence="2" id="KW-0812">Transmembrane</keyword>
<dbReference type="Proteomes" id="UP001519332">
    <property type="component" value="Unassembled WGS sequence"/>
</dbReference>
<dbReference type="Gene3D" id="1.20.1260.20">
    <property type="entry name" value="PPE superfamily"/>
    <property type="match status" value="1"/>
</dbReference>
<feature type="region of interest" description="Disordered" evidence="1">
    <location>
        <begin position="244"/>
        <end position="424"/>
    </location>
</feature>
<evidence type="ECO:0000313" key="4">
    <source>
        <dbReference type="Proteomes" id="UP001519332"/>
    </source>
</evidence>
<feature type="compositionally biased region" description="Pro residues" evidence="1">
    <location>
        <begin position="313"/>
        <end position="333"/>
    </location>
</feature>
<gene>
    <name evidence="3" type="ORF">JOF56_005422</name>
</gene>
<name>A0ABS4TKT4_9PSEU</name>
<keyword evidence="2" id="KW-1133">Transmembrane helix</keyword>
<protein>
    <submittedName>
        <fullName evidence="3">Uncharacterized protein YukE</fullName>
    </submittedName>
</protein>
<sequence>MSNPLVAERKDSTQGFSGVPLLESVNDTSKAIESGDWAAGVLGAAGTALDALGMALDPFGAIFSAGVGWLIEHVGPLSDALDELTGDPDQIKAHAQTWTNIAGELGSISTEMANLIASDTASWTGESADAYRARSTDTANLIGAAKAAAEGAASGIGTAGEVVAAVRTLVRDIIAELVGHLISWALQVLFTLGIGMVWVVPQVIGAVAKTATKIAGLTTKLVQALGKLAPMLKKLGGAFGDVSKSLKNVKPGKAPSPRPAPSPGTRSMSDSRGGRGDQVHNDSSPGSNMPGLNSNTTPSSAAPTPTPSGSTPNPAPTPSAPTPSAPTPTPGPNSPSIGTGPMQGTAPNGQKYNFSPNQVQSVPLKDSNGNTIGISYPTKSDDVTNVTDWAGKPNRHSDGSYLPDYASGGKASKKPSKQAPWNGNDPFYVHAHANPNKFSVNVNTAAPGQPPNWQKVRVDGNTHGQLVNSNQHFQAASQANPQRPVVYMSCNSGNPTGNAASSSASTVHSGGHAGDVFAPTGTGSRVTNGNNSWYGVKPGTDGSGGTIPGEFVKF</sequence>
<dbReference type="InterPro" id="IPR036689">
    <property type="entry name" value="ESAT-6-like_sf"/>
</dbReference>
<dbReference type="SUPFAM" id="SSF140453">
    <property type="entry name" value="EsxAB dimer-like"/>
    <property type="match status" value="1"/>
</dbReference>
<accession>A0ABS4TKT4</accession>
<dbReference type="EMBL" id="JAGINW010000001">
    <property type="protein sequence ID" value="MBP2325037.1"/>
    <property type="molecule type" value="Genomic_DNA"/>
</dbReference>
<keyword evidence="2" id="KW-0472">Membrane</keyword>
<feature type="transmembrane region" description="Helical" evidence="2">
    <location>
        <begin position="177"/>
        <end position="200"/>
    </location>
</feature>
<feature type="compositionally biased region" description="Low complexity" evidence="1">
    <location>
        <begin position="293"/>
        <end position="312"/>
    </location>
</feature>
<feature type="compositionally biased region" description="Polar residues" evidence="1">
    <location>
        <begin position="345"/>
        <end position="373"/>
    </location>
</feature>
<dbReference type="InterPro" id="IPR038332">
    <property type="entry name" value="PPE_sf"/>
</dbReference>
<feature type="compositionally biased region" description="Polar residues" evidence="1">
    <location>
        <begin position="281"/>
        <end position="292"/>
    </location>
</feature>
<organism evidence="3 4">
    <name type="scientific">Kibdelosporangium banguiense</name>
    <dbReference type="NCBI Taxonomy" id="1365924"/>
    <lineage>
        <taxon>Bacteria</taxon>
        <taxon>Bacillati</taxon>
        <taxon>Actinomycetota</taxon>
        <taxon>Actinomycetes</taxon>
        <taxon>Pseudonocardiales</taxon>
        <taxon>Pseudonocardiaceae</taxon>
        <taxon>Kibdelosporangium</taxon>
    </lineage>
</organism>
<evidence type="ECO:0000256" key="1">
    <source>
        <dbReference type="SAM" id="MobiDB-lite"/>
    </source>
</evidence>
<reference evidence="3 4" key="1">
    <citation type="submission" date="2021-03" db="EMBL/GenBank/DDBJ databases">
        <title>Sequencing the genomes of 1000 actinobacteria strains.</title>
        <authorList>
            <person name="Klenk H.-P."/>
        </authorList>
    </citation>
    <scope>NUCLEOTIDE SEQUENCE [LARGE SCALE GENOMIC DNA]</scope>
    <source>
        <strain evidence="3 4">DSM 46670</strain>
    </source>
</reference>
<dbReference type="RefSeq" id="WP_209642290.1">
    <property type="nucleotide sequence ID" value="NZ_JAGINW010000001.1"/>
</dbReference>
<comment type="caution">
    <text evidence="3">The sequence shown here is derived from an EMBL/GenBank/DDBJ whole genome shotgun (WGS) entry which is preliminary data.</text>
</comment>